<dbReference type="Pfam" id="PF00884">
    <property type="entry name" value="Sulfatase"/>
    <property type="match status" value="1"/>
</dbReference>
<dbReference type="InterPro" id="IPR017850">
    <property type="entry name" value="Alkaline_phosphatase_core_sf"/>
</dbReference>
<evidence type="ECO:0000313" key="3">
    <source>
        <dbReference type="EMBL" id="SIN82025.1"/>
    </source>
</evidence>
<dbReference type="InterPro" id="IPR000917">
    <property type="entry name" value="Sulfatase_N"/>
</dbReference>
<reference evidence="4" key="1">
    <citation type="submission" date="2016-11" db="EMBL/GenBank/DDBJ databases">
        <authorList>
            <person name="Varghese N."/>
            <person name="Submissions S."/>
        </authorList>
    </citation>
    <scope>NUCLEOTIDE SEQUENCE [LARGE SCALE GENOMIC DNA]</scope>
    <source>
        <strain evidence="4">DSM 15292</strain>
    </source>
</reference>
<dbReference type="PANTHER" id="PTHR43751:SF1">
    <property type="entry name" value="SULFATASE ATSG-RELATED"/>
    <property type="match status" value="1"/>
</dbReference>
<name>A0A1N6EG35_9BACT</name>
<organism evidence="3 4">
    <name type="scientific">Algoriphagus halophilus</name>
    <dbReference type="NCBI Taxonomy" id="226505"/>
    <lineage>
        <taxon>Bacteria</taxon>
        <taxon>Pseudomonadati</taxon>
        <taxon>Bacteroidota</taxon>
        <taxon>Cytophagia</taxon>
        <taxon>Cytophagales</taxon>
        <taxon>Cyclobacteriaceae</taxon>
        <taxon>Algoriphagus</taxon>
    </lineage>
</organism>
<dbReference type="Gene3D" id="3.40.720.10">
    <property type="entry name" value="Alkaline Phosphatase, subunit A"/>
    <property type="match status" value="1"/>
</dbReference>
<dbReference type="SUPFAM" id="SSF53649">
    <property type="entry name" value="Alkaline phosphatase-like"/>
    <property type="match status" value="1"/>
</dbReference>
<feature type="signal peptide" evidence="1">
    <location>
        <begin position="1"/>
        <end position="24"/>
    </location>
</feature>
<dbReference type="InterPro" id="IPR052701">
    <property type="entry name" value="GAG_Ulvan_Degrading_Sulfatases"/>
</dbReference>
<dbReference type="PANTHER" id="PTHR43751">
    <property type="entry name" value="SULFATASE"/>
    <property type="match status" value="1"/>
</dbReference>
<dbReference type="PROSITE" id="PS51257">
    <property type="entry name" value="PROKAR_LIPOPROTEIN"/>
    <property type="match status" value="1"/>
</dbReference>
<keyword evidence="1" id="KW-0732">Signal</keyword>
<protein>
    <submittedName>
        <fullName evidence="3">Arylsulfatase A</fullName>
    </submittedName>
</protein>
<feature type="domain" description="Sulfatase N-terminal" evidence="2">
    <location>
        <begin position="32"/>
        <end position="325"/>
    </location>
</feature>
<dbReference type="STRING" id="226505.SAMN05444394_2119"/>
<accession>A0A1N6EG35</accession>
<dbReference type="EMBL" id="FSRC01000001">
    <property type="protein sequence ID" value="SIN82025.1"/>
    <property type="molecule type" value="Genomic_DNA"/>
</dbReference>
<dbReference type="CDD" id="cd16027">
    <property type="entry name" value="SGSH"/>
    <property type="match status" value="1"/>
</dbReference>
<feature type="chain" id="PRO_5013065643" evidence="1">
    <location>
        <begin position="25"/>
        <end position="549"/>
    </location>
</feature>
<sequence length="549" mass="62542">MSKNLMKLTTYAFVLFFLFSCSNSEDKFPQQPNILFAIMDDVTYMHMGAYGSDWINTPNFDRVAAQGILFQNAYTPNAKCGPSRSNILTGRNSWQLEEAVNHWAYFPVKFKSVAESLSENGYHVGYTGKGWAPGVAKHADGSPRDLLVHRYSELTLNPPTPHISNVDYAANFEAFLKDNKEGEPFFFWYGGLEPHRGYEYGSGIAKGGKQLSQVKDEDIYSFWPQVDSVRTDLLDYAYEIEYFDKQLGKMLDQLEASGQLENTLVIVTSDNGMAFPRIKGQEYEYSNHLPLAMMWPAGIKSTGRKVEDLVSFIDFAPTFLELAGISEENSGMETITGKSLTEILFSEKEGKVTGFRDRVLIGKERHDVGRPNDAGYPIRGMVKEGMLYLKNYKTDRWPVGNPETGYLNTDGGATKTVILNSIYSPDTFQFWNWSFGKRNEEELYDIKNDPDCMRNLALEEGYQDILQEMRMEMVTALTEQGDPRMFGKGDVLERYPYADQGGVNFYERYLKGEDVKYGWVNQTDFQDLDEIETYQQLKNGSNSMLLDKK</sequence>
<gene>
    <name evidence="3" type="ORF">SAMN05444394_2119</name>
</gene>
<proteinExistence type="predicted"/>
<evidence type="ECO:0000259" key="2">
    <source>
        <dbReference type="Pfam" id="PF00884"/>
    </source>
</evidence>
<dbReference type="Proteomes" id="UP000185221">
    <property type="component" value="Unassembled WGS sequence"/>
</dbReference>
<dbReference type="AlphaFoldDB" id="A0A1N6EG35"/>
<keyword evidence="4" id="KW-1185">Reference proteome</keyword>
<evidence type="ECO:0000256" key="1">
    <source>
        <dbReference type="SAM" id="SignalP"/>
    </source>
</evidence>
<evidence type="ECO:0000313" key="4">
    <source>
        <dbReference type="Proteomes" id="UP000185221"/>
    </source>
</evidence>